<evidence type="ECO:0000256" key="1">
    <source>
        <dbReference type="SAM" id="MobiDB-lite"/>
    </source>
</evidence>
<reference evidence="3" key="1">
    <citation type="submission" date="2021-03" db="EMBL/GenBank/DDBJ databases">
        <authorList>
            <person name="Tagirdzhanova G."/>
        </authorList>
    </citation>
    <scope>NUCLEOTIDE SEQUENCE</scope>
</reference>
<evidence type="ECO:0000259" key="2">
    <source>
        <dbReference type="Pfam" id="PF13472"/>
    </source>
</evidence>
<feature type="domain" description="SGNH hydrolase-type esterase" evidence="2">
    <location>
        <begin position="21"/>
        <end position="186"/>
    </location>
</feature>
<dbReference type="Gene3D" id="3.40.50.1110">
    <property type="entry name" value="SGNH hydrolase"/>
    <property type="match status" value="1"/>
</dbReference>
<dbReference type="InterPro" id="IPR036514">
    <property type="entry name" value="SGNH_hydro_sf"/>
</dbReference>
<feature type="region of interest" description="Disordered" evidence="1">
    <location>
        <begin position="277"/>
        <end position="317"/>
    </location>
</feature>
<proteinExistence type="predicted"/>
<accession>A0A8H3FN79</accession>
<dbReference type="InterPro" id="IPR037460">
    <property type="entry name" value="SEST-like"/>
</dbReference>
<keyword evidence="4" id="KW-1185">Reference proteome</keyword>
<organism evidence="3 4">
    <name type="scientific">Imshaugia aleurites</name>
    <dbReference type="NCBI Taxonomy" id="172621"/>
    <lineage>
        <taxon>Eukaryota</taxon>
        <taxon>Fungi</taxon>
        <taxon>Dikarya</taxon>
        <taxon>Ascomycota</taxon>
        <taxon>Pezizomycotina</taxon>
        <taxon>Lecanoromycetes</taxon>
        <taxon>OSLEUM clade</taxon>
        <taxon>Lecanoromycetidae</taxon>
        <taxon>Lecanorales</taxon>
        <taxon>Lecanorineae</taxon>
        <taxon>Parmeliaceae</taxon>
        <taxon>Imshaugia</taxon>
    </lineage>
</organism>
<dbReference type="Proteomes" id="UP000664534">
    <property type="component" value="Unassembled WGS sequence"/>
</dbReference>
<dbReference type="SUPFAM" id="SSF52266">
    <property type="entry name" value="SGNH hydrolase"/>
    <property type="match status" value="1"/>
</dbReference>
<sequence>MLATVQGFASRPNPIKKGYTAFGDSYAAGIGTGNTSTWGCRQGRFSYPDLIASTVRDIEFQNLACSGATIQNLLSGGVYSQVDAWTNPGLSEIATVSIGGNDIGFYNILTACVLWVGGYFAGDCEIEIAKANEILASSDLSANITSALQAIIDRNGNDAFKIFMTGYVTFFNENTPLCESSSFRIYSPHYDTTHKEKGQPWLTTALRKQLNDVVMTLNTLLSHVTDSVNAYYANTEKVVFVNPNLAYAGHRWCEEGVYEPDNDRLDTWLFLSGTPDNNLPEDPLGASESYDQEQREQVAGPSSPLPDPSTCKDTLTRSDPPIGSDWYEHMLCDISIAASSASTLEHKVIQEEIVQIQEGILTELRIPWYVPTRLAKTFHPKTLGQQAFANEIMAVW</sequence>
<protein>
    <recommendedName>
        <fullName evidence="2">SGNH hydrolase-type esterase domain-containing protein</fullName>
    </recommendedName>
</protein>
<dbReference type="GO" id="GO:0016788">
    <property type="term" value="F:hydrolase activity, acting on ester bonds"/>
    <property type="evidence" value="ECO:0007669"/>
    <property type="project" value="InterPro"/>
</dbReference>
<dbReference type="GO" id="GO:0006629">
    <property type="term" value="P:lipid metabolic process"/>
    <property type="evidence" value="ECO:0007669"/>
    <property type="project" value="TreeGrafter"/>
</dbReference>
<gene>
    <name evidence="3" type="ORF">IMSHALPRED_006099</name>
</gene>
<dbReference type="PANTHER" id="PTHR37981:SF1">
    <property type="entry name" value="SGNH HYDROLASE-TYPE ESTERASE DOMAIN-CONTAINING PROTEIN"/>
    <property type="match status" value="1"/>
</dbReference>
<dbReference type="PANTHER" id="PTHR37981">
    <property type="entry name" value="LIPASE 2"/>
    <property type="match status" value="1"/>
</dbReference>
<dbReference type="EMBL" id="CAJPDT010000035">
    <property type="protein sequence ID" value="CAF9924096.1"/>
    <property type="molecule type" value="Genomic_DNA"/>
</dbReference>
<comment type="caution">
    <text evidence="3">The sequence shown here is derived from an EMBL/GenBank/DDBJ whole genome shotgun (WGS) entry which is preliminary data.</text>
</comment>
<evidence type="ECO:0000313" key="3">
    <source>
        <dbReference type="EMBL" id="CAF9924096.1"/>
    </source>
</evidence>
<dbReference type="InterPro" id="IPR013830">
    <property type="entry name" value="SGNH_hydro"/>
</dbReference>
<dbReference type="OrthoDB" id="2119228at2759"/>
<dbReference type="AlphaFoldDB" id="A0A8H3FN79"/>
<evidence type="ECO:0000313" key="4">
    <source>
        <dbReference type="Proteomes" id="UP000664534"/>
    </source>
</evidence>
<dbReference type="Pfam" id="PF13472">
    <property type="entry name" value="Lipase_GDSL_2"/>
    <property type="match status" value="1"/>
</dbReference>
<name>A0A8H3FN79_9LECA</name>
<dbReference type="CDD" id="cd01823">
    <property type="entry name" value="SEST_like"/>
    <property type="match status" value="1"/>
</dbReference>